<keyword evidence="1" id="KW-0472">Membrane</keyword>
<dbReference type="Proteomes" id="UP001479606">
    <property type="component" value="Unassembled WGS sequence"/>
</dbReference>
<dbReference type="RefSeq" id="WP_342300900.1">
    <property type="nucleotide sequence ID" value="NZ_JBCEVZ010000074.1"/>
</dbReference>
<evidence type="ECO:0000256" key="1">
    <source>
        <dbReference type="SAM" id="Phobius"/>
    </source>
</evidence>
<evidence type="ECO:0000313" key="2">
    <source>
        <dbReference type="EMBL" id="MEL5996464.1"/>
    </source>
</evidence>
<feature type="transmembrane region" description="Helical" evidence="1">
    <location>
        <begin position="158"/>
        <end position="180"/>
    </location>
</feature>
<gene>
    <name evidence="2" type="ORF">AAFH49_19775</name>
</gene>
<feature type="transmembrane region" description="Helical" evidence="1">
    <location>
        <begin position="125"/>
        <end position="146"/>
    </location>
</feature>
<keyword evidence="1" id="KW-1133">Transmembrane helix</keyword>
<accession>A0ABU9M0A6</accession>
<organism evidence="2 3">
    <name type="scientific">Hymenobacter segetis</name>
    <dbReference type="NCBI Taxonomy" id="2025509"/>
    <lineage>
        <taxon>Bacteria</taxon>
        <taxon>Pseudomonadati</taxon>
        <taxon>Bacteroidota</taxon>
        <taxon>Cytophagia</taxon>
        <taxon>Cytophagales</taxon>
        <taxon>Hymenobacteraceae</taxon>
        <taxon>Hymenobacter</taxon>
    </lineage>
</organism>
<keyword evidence="1" id="KW-0812">Transmembrane</keyword>
<keyword evidence="3" id="KW-1185">Reference proteome</keyword>
<dbReference type="EMBL" id="JBCEVZ010000074">
    <property type="protein sequence ID" value="MEL5996464.1"/>
    <property type="molecule type" value="Genomic_DNA"/>
</dbReference>
<comment type="caution">
    <text evidence="2">The sequence shown here is derived from an EMBL/GenBank/DDBJ whole genome shotgun (WGS) entry which is preliminary data.</text>
</comment>
<evidence type="ECO:0000313" key="3">
    <source>
        <dbReference type="Proteomes" id="UP001479606"/>
    </source>
</evidence>
<feature type="transmembrane region" description="Helical" evidence="1">
    <location>
        <begin position="71"/>
        <end position="90"/>
    </location>
</feature>
<sequence>MELDDLRASWKQPAPTDGPAVLNEAALTQLLARASASPVAKMRRNAWLEIGFVGVCLAVCIGVAASTQDSFYLAAVAWLGLICVLSGFYYRRKLALLRSLGEVAGQAVREHMGQQLHSLRSLVQLYYRATMWSVPASLTVSLLFVGGRMVQRFAEPKLVTGLGLLGVVYGMLGVFIYYGMRRATQWYLQRLYGQHLDRLEASLRELGDEPEPATAR</sequence>
<feature type="transmembrane region" description="Helical" evidence="1">
    <location>
        <begin position="46"/>
        <end position="65"/>
    </location>
</feature>
<name>A0ABU9M0A6_9BACT</name>
<protein>
    <submittedName>
        <fullName evidence="2">Uncharacterized protein</fullName>
    </submittedName>
</protein>
<proteinExistence type="predicted"/>
<reference evidence="2 3" key="1">
    <citation type="journal article" date="2018" name="Arch. Microbiol.">
        <title>Hymenobacter segetis sp. nov., isolated from soil.</title>
        <authorList>
            <person name="Ten L.N."/>
            <person name="Lim S.J."/>
            <person name="Kim B.O."/>
            <person name="Kang I.K."/>
            <person name="Jung H.Y."/>
        </authorList>
    </citation>
    <scope>NUCLEOTIDE SEQUENCE [LARGE SCALE GENOMIC DNA]</scope>
    <source>
        <strain evidence="2 3">S7-3-11</strain>
    </source>
</reference>